<feature type="binding site" evidence="3">
    <location>
        <position position="47"/>
    </location>
    <ligand>
        <name>a divalent metal cation</name>
        <dbReference type="ChEBI" id="CHEBI:60240"/>
    </ligand>
</feature>
<feature type="binding site" evidence="3">
    <location>
        <position position="129"/>
    </location>
    <ligand>
        <name>a divalent metal cation</name>
        <dbReference type="ChEBI" id="CHEBI:60240"/>
    </ligand>
</feature>
<proteinExistence type="inferred from homology"/>
<dbReference type="GO" id="GO:0046872">
    <property type="term" value="F:metal ion binding"/>
    <property type="evidence" value="ECO:0007669"/>
    <property type="project" value="UniProtKB-KW"/>
</dbReference>
<comment type="similarity">
    <text evidence="1">Belongs to the DinB family.</text>
</comment>
<evidence type="ECO:0000256" key="3">
    <source>
        <dbReference type="PIRSR" id="PIRSR607837-1"/>
    </source>
</evidence>
<evidence type="ECO:0000313" key="5">
    <source>
        <dbReference type="Proteomes" id="UP000272528"/>
    </source>
</evidence>
<sequence>MTTIDGFIQGWLSHRKVLEEMLADVTTEQLSYKPWDSAMSLSGLVLHMTSAMGMFASTVKNGAYVPGTKRQPVATIEELRAGVAEDTKQTEAILRTITAEELEREIEFFGNKATGAKLLQNGKEHEIHHKGQLFIYLRIVGIEKLPFYVSRG</sequence>
<dbReference type="InterPro" id="IPR007837">
    <property type="entry name" value="DinB"/>
</dbReference>
<dbReference type="KEGG" id="palb:EJC50_19615"/>
<dbReference type="InterPro" id="IPR034660">
    <property type="entry name" value="DinB/YfiT-like"/>
</dbReference>
<dbReference type="SUPFAM" id="SSF109854">
    <property type="entry name" value="DinB/YfiT-like putative metalloenzymes"/>
    <property type="match status" value="1"/>
</dbReference>
<keyword evidence="2 3" id="KW-0479">Metal-binding</keyword>
<dbReference type="Gene3D" id="1.20.120.450">
    <property type="entry name" value="dinb family like domain"/>
    <property type="match status" value="1"/>
</dbReference>
<accession>A0A3Q8XCB3</accession>
<evidence type="ECO:0000313" key="4">
    <source>
        <dbReference type="EMBL" id="AZN43795.1"/>
    </source>
</evidence>
<reference evidence="5" key="1">
    <citation type="submission" date="2018-12" db="EMBL/GenBank/DDBJ databases">
        <title>Genome sequence of Peanibacillus sp.</title>
        <authorList>
            <person name="Subramani G."/>
            <person name="Srinivasan S."/>
            <person name="Kim M.K."/>
        </authorList>
    </citation>
    <scope>NUCLEOTIDE SEQUENCE [LARGE SCALE GENOMIC DNA]</scope>
    <source>
        <strain evidence="5">18JY67-1</strain>
    </source>
</reference>
<keyword evidence="5" id="KW-1185">Reference proteome</keyword>
<feature type="binding site" evidence="3">
    <location>
        <position position="125"/>
    </location>
    <ligand>
        <name>a divalent metal cation</name>
        <dbReference type="ChEBI" id="CHEBI:60240"/>
    </ligand>
</feature>
<evidence type="ECO:0000256" key="2">
    <source>
        <dbReference type="ARBA" id="ARBA00022723"/>
    </source>
</evidence>
<name>A0A3Q8XCB3_9BACL</name>
<dbReference type="Pfam" id="PF05163">
    <property type="entry name" value="DinB"/>
    <property type="match status" value="1"/>
</dbReference>
<dbReference type="EMBL" id="CP034437">
    <property type="protein sequence ID" value="AZN43795.1"/>
    <property type="molecule type" value="Genomic_DNA"/>
</dbReference>
<gene>
    <name evidence="4" type="ORF">EJC50_19615</name>
</gene>
<dbReference type="Proteomes" id="UP000272528">
    <property type="component" value="Chromosome"/>
</dbReference>
<evidence type="ECO:0000256" key="1">
    <source>
        <dbReference type="ARBA" id="ARBA00008635"/>
    </source>
</evidence>
<organism evidence="4 5">
    <name type="scientific">Paenibacillus albus</name>
    <dbReference type="NCBI Taxonomy" id="2495582"/>
    <lineage>
        <taxon>Bacteria</taxon>
        <taxon>Bacillati</taxon>
        <taxon>Bacillota</taxon>
        <taxon>Bacilli</taxon>
        <taxon>Bacillales</taxon>
        <taxon>Paenibacillaceae</taxon>
        <taxon>Paenibacillus</taxon>
    </lineage>
</organism>
<protein>
    <submittedName>
        <fullName evidence="4">DUF664 domain-containing protein</fullName>
    </submittedName>
</protein>
<dbReference type="AlphaFoldDB" id="A0A3Q8XCB3"/>
<dbReference type="OrthoDB" id="119432at2"/>